<feature type="region of interest" description="Disordered" evidence="7">
    <location>
        <begin position="213"/>
        <end position="274"/>
    </location>
</feature>
<proteinExistence type="predicted"/>
<gene>
    <name evidence="11" type="ORF">C1SCF055_LOCUS20679</name>
</gene>
<evidence type="ECO:0000256" key="7">
    <source>
        <dbReference type="SAM" id="MobiDB-lite"/>
    </source>
</evidence>
<dbReference type="GO" id="GO:0004930">
    <property type="term" value="F:G protein-coupled receptor activity"/>
    <property type="evidence" value="ECO:0007669"/>
    <property type="project" value="InterPro"/>
</dbReference>
<dbReference type="PRINTS" id="PR00248">
    <property type="entry name" value="GPCRMGR"/>
</dbReference>
<evidence type="ECO:0000256" key="2">
    <source>
        <dbReference type="ARBA" id="ARBA00022692"/>
    </source>
</evidence>
<keyword evidence="3 8" id="KW-1133">Transmembrane helix</keyword>
<evidence type="ECO:0000256" key="5">
    <source>
        <dbReference type="ARBA" id="ARBA00023170"/>
    </source>
</evidence>
<keyword evidence="6" id="KW-0325">Glycoprotein</keyword>
<dbReference type="OrthoDB" id="415069at2759"/>
<feature type="domain" description="Receptor ligand binding region" evidence="9">
    <location>
        <begin position="578"/>
        <end position="925"/>
    </location>
</feature>
<dbReference type="SUPFAM" id="SSF53822">
    <property type="entry name" value="Periplasmic binding protein-like I"/>
    <property type="match status" value="1"/>
</dbReference>
<dbReference type="SMART" id="SM01411">
    <property type="entry name" value="Ephrin_rec_like"/>
    <property type="match status" value="2"/>
</dbReference>
<accession>A0A9P1FY60</accession>
<dbReference type="InterPro" id="IPR000337">
    <property type="entry name" value="GPCR_3"/>
</dbReference>
<comment type="subcellular location">
    <subcellularLocation>
        <location evidence="1">Membrane</location>
        <topology evidence="1">Multi-pass membrane protein</topology>
    </subcellularLocation>
</comment>
<evidence type="ECO:0000256" key="6">
    <source>
        <dbReference type="ARBA" id="ARBA00023180"/>
    </source>
</evidence>
<protein>
    <submittedName>
        <fullName evidence="12">Metabotropic glutamate receptor 4</fullName>
    </submittedName>
</protein>
<dbReference type="Pfam" id="PF01094">
    <property type="entry name" value="ANF_receptor"/>
    <property type="match status" value="1"/>
</dbReference>
<keyword evidence="5 12" id="KW-0675">Receptor</keyword>
<feature type="transmembrane region" description="Helical" evidence="8">
    <location>
        <begin position="1440"/>
        <end position="1463"/>
    </location>
</feature>
<feature type="transmembrane region" description="Helical" evidence="8">
    <location>
        <begin position="1248"/>
        <end position="1269"/>
    </location>
</feature>
<dbReference type="Gene3D" id="3.40.50.10140">
    <property type="entry name" value="Toll/interleukin-1 receptor homology (TIR) domain"/>
    <property type="match status" value="1"/>
</dbReference>
<dbReference type="EMBL" id="CAMXCT020001895">
    <property type="protein sequence ID" value="CAL1147369.1"/>
    <property type="molecule type" value="Genomic_DNA"/>
</dbReference>
<dbReference type="EMBL" id="CAMXCT010001895">
    <property type="protein sequence ID" value="CAI3993994.1"/>
    <property type="molecule type" value="Genomic_DNA"/>
</dbReference>
<reference evidence="11" key="1">
    <citation type="submission" date="2022-10" db="EMBL/GenBank/DDBJ databases">
        <authorList>
            <person name="Chen Y."/>
            <person name="Dougan E. K."/>
            <person name="Chan C."/>
            <person name="Rhodes N."/>
            <person name="Thang M."/>
        </authorList>
    </citation>
    <scope>NUCLEOTIDE SEQUENCE</scope>
</reference>
<dbReference type="InterPro" id="IPR028082">
    <property type="entry name" value="Peripla_BP_I"/>
</dbReference>
<dbReference type="GO" id="GO:0016020">
    <property type="term" value="C:membrane"/>
    <property type="evidence" value="ECO:0007669"/>
    <property type="project" value="UniProtKB-SubCell"/>
</dbReference>
<evidence type="ECO:0000256" key="4">
    <source>
        <dbReference type="ARBA" id="ARBA00023136"/>
    </source>
</evidence>
<feature type="transmembrane region" description="Helical" evidence="8">
    <location>
        <begin position="1352"/>
        <end position="1373"/>
    </location>
</feature>
<dbReference type="SUPFAM" id="SSF57184">
    <property type="entry name" value="Growth factor receptor domain"/>
    <property type="match status" value="1"/>
</dbReference>
<evidence type="ECO:0000256" key="8">
    <source>
        <dbReference type="SAM" id="Phobius"/>
    </source>
</evidence>
<dbReference type="InterPro" id="IPR001828">
    <property type="entry name" value="ANF_lig-bd_rcpt"/>
</dbReference>
<evidence type="ECO:0000259" key="10">
    <source>
        <dbReference type="Pfam" id="PF07699"/>
    </source>
</evidence>
<feature type="non-terminal residue" evidence="11">
    <location>
        <position position="1"/>
    </location>
</feature>
<feature type="transmembrane region" description="Helical" evidence="8">
    <location>
        <begin position="1215"/>
        <end position="1236"/>
    </location>
</feature>
<dbReference type="InterPro" id="IPR009030">
    <property type="entry name" value="Growth_fac_rcpt_cys_sf"/>
</dbReference>
<dbReference type="Proteomes" id="UP001152797">
    <property type="component" value="Unassembled WGS sequence"/>
</dbReference>
<dbReference type="InterPro" id="IPR011641">
    <property type="entry name" value="Tyr-kin_ephrin_A/B_rcpt-like"/>
</dbReference>
<name>A0A9P1FY60_9DINO</name>
<evidence type="ECO:0000313" key="13">
    <source>
        <dbReference type="Proteomes" id="UP001152797"/>
    </source>
</evidence>
<organism evidence="11">
    <name type="scientific">Cladocopium goreaui</name>
    <dbReference type="NCBI Taxonomy" id="2562237"/>
    <lineage>
        <taxon>Eukaryota</taxon>
        <taxon>Sar</taxon>
        <taxon>Alveolata</taxon>
        <taxon>Dinophyceae</taxon>
        <taxon>Suessiales</taxon>
        <taxon>Symbiodiniaceae</taxon>
        <taxon>Cladocopium</taxon>
    </lineage>
</organism>
<keyword evidence="4 8" id="KW-0472">Membrane</keyword>
<sequence>MAALFRHTLLDEDDFPMENVNFVLEQYELVREEEASGIVEREGYVGFGQGVWQEDLPLLFLLQLYWLEPCIELDDFAALYGLSYDQGPPPAPPPAPAGRWADDPEMVEESACHVPPSFLFAFHCWLKIPGHWLPQKRQLRPGEFLTSGSLRAHSEEEASGTERDGQGVWQEDLALLFLLQLYWLEPCVELHDVAALYRLSYAPLRGKHYLRNEDQVPPLAPPPAPAGRWADDPEMAEDETQEHQDSENTGPNHPPAEATEPANPDVGLPDYDGDDERPYQLCRTVSMVWAVAKEARRCIAEPKRPERWQAGAKQAGRLDTVAGRWWEWKASGDRRRYAVQEEASGTERDGQGVWQEDLALLFLLQLYWLEPCIELDDVAALYRLSYDQVPPPAPWPAPAGRWADDPELVEDPWQLGAPQDHVWFSECIEKAERIVIERIVIDGVSRCGGWARSFAVAETCCRLSTKGRKNIEVERLHVASSTAGLVEGHGRDHPKNSSLRSMRCVALLILWCFEVLAVAHDVPITLGALGAWTAFEPDLLIALVAANLDFRRNFEAPVRDRFGPPIVNLGDIHANLTTVGLWIGTTHAQRTVGISTAIEMMLGLNGFLPVAGLIGASTSSVSTPIASVAAAQGVPQISFSATSAALSNKASYPFFLRTLPPDNLQAKALWQWIEEFQVPRATAIYSTESYGEEMWESIRVLQQQAGKPDLLEGQPLQYMDAFDQQEATRVAREVKREGPRVLLLFLSQSMLKDFVNIMALEGMLGPSWQVICSDSCNSMARLNGVLPAGFMYFDFVGRGALYPKLEELWKELELDDIVGAEAVARYHLDGMKAPLNNTLVEEVLRRTTSEGSSMISTYGAFAFDAYYAFLFAINALLHQGLSPSAIRGELLLHQLSQTNFTGVSGEVSFDENLDRMSSYELWNVQVASLSPRVVAEFALATGTFRFRADENQSSTSCSPCPPGSIAADIAASECRLCSPGFVANRSGLDSCERCPVGKYMNLRGGEQCFDCGQNQITESTGAQSESECRCEVGSFMCVAMGCIPCPAGLRCSGQGEPEQSEGYWTPTVDEPQCDFPVLRCRNKRECPGGAKGRCAMGREGLACNNCMANHYPYDGNCVPCGERDVLPTLLFFAGAAALMAVSSWSKVESLNWLTAAAVTSQVIMAVQALGSIRELALEWPYPVRRLIDLTRLLTFNFDIIRVGCIYGSDSPVLKFISQLLVCPIGCGCFFLIGCVSSRLQHPVPLDTSISRCGMLLFAFFLSITLRNLMPFQCVPNPDGSSSMVSQPGIICYDSDEHVLLMVLAMVGLLQPFLVLCWATYATVTFPSRIASGRGLRLVHRYRFLFHRFKPDCFYYGLFLLYRNGLIALLPVLLVKLPEVQVPFMGMVLLISMALQSRKYPWRSTEANYIELLLTGFLLVILLGAAPLLEINIDTSSEALGWLLCVPVVGLVVPGFLALGMPIWSHLKPKQRFGIFLCHHKAGAGSLCRLMKIFLSRHSKAKVFLDCDQLENLDFLFDVVRSSSRSVVVVLTPELLKRVWCAGEIATAFKSKITTVPLLCDGFRPMDESLEVLAGYWDPEQMQMLANYGISLQDVHQAYRWMQQELSPLRMPRFGRVWRREAVVVDLLHRVELPSSSTSAQIVAGRKALQSQRRPHFDHQLRHRCGGAFCVRSLSMSAAKSLAG</sequence>
<dbReference type="EMBL" id="CAMXCT030001895">
    <property type="protein sequence ID" value="CAL4781306.1"/>
    <property type="molecule type" value="Genomic_DNA"/>
</dbReference>
<dbReference type="Pfam" id="PF07699">
    <property type="entry name" value="Ephrin_rec_like"/>
    <property type="match status" value="1"/>
</dbReference>
<dbReference type="InterPro" id="IPR050726">
    <property type="entry name" value="mGluR"/>
</dbReference>
<evidence type="ECO:0000256" key="1">
    <source>
        <dbReference type="ARBA" id="ARBA00004141"/>
    </source>
</evidence>
<dbReference type="Gene3D" id="3.40.50.2300">
    <property type="match status" value="2"/>
</dbReference>
<evidence type="ECO:0000256" key="3">
    <source>
        <dbReference type="ARBA" id="ARBA00022989"/>
    </source>
</evidence>
<keyword evidence="13" id="KW-1185">Reference proteome</keyword>
<evidence type="ECO:0000313" key="12">
    <source>
        <dbReference type="EMBL" id="CAL4781306.1"/>
    </source>
</evidence>
<comment type="caution">
    <text evidence="11">The sequence shown here is derived from an EMBL/GenBank/DDBJ whole genome shotgun (WGS) entry which is preliminary data.</text>
</comment>
<reference evidence="12 13" key="2">
    <citation type="submission" date="2024-05" db="EMBL/GenBank/DDBJ databases">
        <authorList>
            <person name="Chen Y."/>
            <person name="Shah S."/>
            <person name="Dougan E. K."/>
            <person name="Thang M."/>
            <person name="Chan C."/>
        </authorList>
    </citation>
    <scope>NUCLEOTIDE SEQUENCE [LARGE SCALE GENOMIC DNA]</scope>
</reference>
<dbReference type="InterPro" id="IPR035897">
    <property type="entry name" value="Toll_tir_struct_dom_sf"/>
</dbReference>
<feature type="domain" description="Tyrosine-protein kinase ephrin type A/B receptor-like" evidence="10">
    <location>
        <begin position="984"/>
        <end position="1028"/>
    </location>
</feature>
<feature type="transmembrane region" description="Helical" evidence="8">
    <location>
        <begin position="1408"/>
        <end position="1428"/>
    </location>
</feature>
<feature type="transmembrane region" description="Helical" evidence="8">
    <location>
        <begin position="1298"/>
        <end position="1323"/>
    </location>
</feature>
<keyword evidence="2 8" id="KW-0812">Transmembrane</keyword>
<evidence type="ECO:0000313" key="11">
    <source>
        <dbReference type="EMBL" id="CAI3993994.1"/>
    </source>
</evidence>
<dbReference type="SUPFAM" id="SSF52200">
    <property type="entry name" value="Toll/Interleukin receptor TIR domain"/>
    <property type="match status" value="1"/>
</dbReference>
<evidence type="ECO:0000259" key="9">
    <source>
        <dbReference type="Pfam" id="PF01094"/>
    </source>
</evidence>
<dbReference type="PANTHER" id="PTHR24060">
    <property type="entry name" value="METABOTROPIC GLUTAMATE RECEPTOR"/>
    <property type="match status" value="1"/>
</dbReference>
<dbReference type="Gene3D" id="2.10.50.10">
    <property type="entry name" value="Tumor Necrosis Factor Receptor, subunit A, domain 2"/>
    <property type="match status" value="2"/>
</dbReference>